<dbReference type="Proteomes" id="UP001303046">
    <property type="component" value="Unassembled WGS sequence"/>
</dbReference>
<accession>A0ABR1C642</accession>
<organism evidence="1 2">
    <name type="scientific">Necator americanus</name>
    <name type="common">Human hookworm</name>
    <dbReference type="NCBI Taxonomy" id="51031"/>
    <lineage>
        <taxon>Eukaryota</taxon>
        <taxon>Metazoa</taxon>
        <taxon>Ecdysozoa</taxon>
        <taxon>Nematoda</taxon>
        <taxon>Chromadorea</taxon>
        <taxon>Rhabditida</taxon>
        <taxon>Rhabditina</taxon>
        <taxon>Rhabditomorpha</taxon>
        <taxon>Strongyloidea</taxon>
        <taxon>Ancylostomatidae</taxon>
        <taxon>Bunostominae</taxon>
        <taxon>Necator</taxon>
    </lineage>
</organism>
<proteinExistence type="predicted"/>
<sequence>MLDIYILMNTLHQIDCGSEWINCKVGAQDQNQNEARCSYLSGCARTGAAEIAFGIDVGPSRTAVMGAPGKAPISILTAALHRVASSEATDAIAPCFMLLWPDYSTLLNNIQTSVLKDTAQCVDLIRLWRHSVKMRVFTNPEDIEPSQGESRSSMGYAWDQRPRTIFRHLIKTKLSQRHGINHTIDWKILSRYRHHTRKASEMLRTLRGHTGVVVSY</sequence>
<dbReference type="EMBL" id="JAVFWL010000002">
    <property type="protein sequence ID" value="KAK6733989.1"/>
    <property type="molecule type" value="Genomic_DNA"/>
</dbReference>
<name>A0ABR1C642_NECAM</name>
<keyword evidence="2" id="KW-1185">Reference proteome</keyword>
<evidence type="ECO:0000313" key="2">
    <source>
        <dbReference type="Proteomes" id="UP001303046"/>
    </source>
</evidence>
<reference evidence="1 2" key="1">
    <citation type="submission" date="2023-08" db="EMBL/GenBank/DDBJ databases">
        <title>A Necator americanus chromosomal reference genome.</title>
        <authorList>
            <person name="Ilik V."/>
            <person name="Petrzelkova K.J."/>
            <person name="Pardy F."/>
            <person name="Fuh T."/>
            <person name="Niatou-Singa F.S."/>
            <person name="Gouil Q."/>
            <person name="Baker L."/>
            <person name="Ritchie M.E."/>
            <person name="Jex A.R."/>
            <person name="Gazzola D."/>
            <person name="Li H."/>
            <person name="Toshio Fujiwara R."/>
            <person name="Zhan B."/>
            <person name="Aroian R.V."/>
            <person name="Pafco B."/>
            <person name="Schwarz E.M."/>
        </authorList>
    </citation>
    <scope>NUCLEOTIDE SEQUENCE [LARGE SCALE GENOMIC DNA]</scope>
    <source>
        <strain evidence="1 2">Aroian</strain>
        <tissue evidence="1">Whole animal</tissue>
    </source>
</reference>
<gene>
    <name evidence="1" type="primary">Necator_chrII.g5431</name>
    <name evidence="1" type="ORF">RB195_017638</name>
</gene>
<comment type="caution">
    <text evidence="1">The sequence shown here is derived from an EMBL/GenBank/DDBJ whole genome shotgun (WGS) entry which is preliminary data.</text>
</comment>
<protein>
    <submittedName>
        <fullName evidence="1">Uncharacterized protein</fullName>
    </submittedName>
</protein>
<evidence type="ECO:0000313" key="1">
    <source>
        <dbReference type="EMBL" id="KAK6733989.1"/>
    </source>
</evidence>